<keyword evidence="7" id="KW-0496">Mitochondrion</keyword>
<dbReference type="Gene3D" id="1.10.287.110">
    <property type="entry name" value="DnaJ domain"/>
    <property type="match status" value="1"/>
</dbReference>
<dbReference type="EMBL" id="LSRX01000702">
    <property type="protein sequence ID" value="OLP90602.1"/>
    <property type="molecule type" value="Genomic_DNA"/>
</dbReference>
<evidence type="ECO:0000256" key="4">
    <source>
        <dbReference type="ARBA" id="ARBA00022792"/>
    </source>
</evidence>
<dbReference type="Pfam" id="PF03656">
    <property type="entry name" value="Pam16"/>
    <property type="match status" value="1"/>
</dbReference>
<keyword evidence="3" id="KW-0813">Transport</keyword>
<comment type="caution">
    <text evidence="9">The sequence shown here is derived from an EMBL/GenBank/DDBJ whole genome shotgun (WGS) entry which is preliminary data.</text>
</comment>
<protein>
    <submittedName>
        <fullName evidence="9">Mitochondrial import inner membrane translocase subunit tim16</fullName>
    </submittedName>
</protein>
<keyword evidence="10" id="KW-1185">Reference proteome</keyword>
<comment type="subcellular location">
    <subcellularLocation>
        <location evidence="1">Mitochondrion inner membrane</location>
        <topology evidence="1">Peripheral membrane protein</topology>
    </subcellularLocation>
</comment>
<evidence type="ECO:0000256" key="1">
    <source>
        <dbReference type="ARBA" id="ARBA00004637"/>
    </source>
</evidence>
<keyword evidence="4" id="KW-0999">Mitochondrion inner membrane</keyword>
<sequence length="450" mass="49399">MLLMLRFAYAPLMLRDAARSDEAARLLMIRLMLILPADAFPMLIFAHPPARTPKTPARRCSYARPLMLVCSPAGAHPLMLNCLVRLMQMLSRFMLMLMPAACPADAPLMLYHVRAGYGAQVLQVKRGMQRVQDLDLFYKKLDSLLHVLNEELGIAGNDIELDEVSFRSKDLDDKVLWLRYIAIVRRGSAKIFLHTLPDKLTAFEQGRGGPLSLQELKDTMVSSKGTSRIAIGSVCHTDSTKAYKTLDSEESLPALYSGTLGGLSFAALKLAHSNIRHKTPRAGKTATADMVFESVAKKLVSQVRLCRSRSNMVYEKCERPLVGLITMAFGPFVRILARIGMVAGGAIGRAVLEAYKEAAAGRGAAAAAAQKIARRRMSLDEAKKVLDADGVTSRSQIEERFQTLHSLNAPSEECPGSPYLQDRIAAAHKVVLENLETSNPSGQKAKPPEE</sequence>
<keyword evidence="5" id="KW-0653">Protein transport</keyword>
<evidence type="ECO:0000256" key="8">
    <source>
        <dbReference type="ARBA" id="ARBA00023136"/>
    </source>
</evidence>
<evidence type="ECO:0000313" key="10">
    <source>
        <dbReference type="Proteomes" id="UP000186817"/>
    </source>
</evidence>
<proteinExistence type="inferred from homology"/>
<dbReference type="PANTHER" id="PTHR12388">
    <property type="entry name" value="MITOCHONDRIA ASSOCIATED GRANULOCYTE MACROPHAGE CSF SIGNALING MOLECULE"/>
    <property type="match status" value="1"/>
</dbReference>
<keyword evidence="8" id="KW-0472">Membrane</keyword>
<evidence type="ECO:0000256" key="5">
    <source>
        <dbReference type="ARBA" id="ARBA00022927"/>
    </source>
</evidence>
<dbReference type="InterPro" id="IPR005341">
    <property type="entry name" value="Tim16"/>
</dbReference>
<dbReference type="Proteomes" id="UP000186817">
    <property type="component" value="Unassembled WGS sequence"/>
</dbReference>
<evidence type="ECO:0000256" key="6">
    <source>
        <dbReference type="ARBA" id="ARBA00023010"/>
    </source>
</evidence>
<reference evidence="9 10" key="1">
    <citation type="submission" date="2016-02" db="EMBL/GenBank/DDBJ databases">
        <title>Genome analysis of coral dinoflagellate symbionts highlights evolutionary adaptations to a symbiotic lifestyle.</title>
        <authorList>
            <person name="Aranda M."/>
            <person name="Li Y."/>
            <person name="Liew Y.J."/>
            <person name="Baumgarten S."/>
            <person name="Simakov O."/>
            <person name="Wilson M."/>
            <person name="Piel J."/>
            <person name="Ashoor H."/>
            <person name="Bougouffa S."/>
            <person name="Bajic V.B."/>
            <person name="Ryu T."/>
            <person name="Ravasi T."/>
            <person name="Bayer T."/>
            <person name="Micklem G."/>
            <person name="Kim H."/>
            <person name="Bhak J."/>
            <person name="Lajeunesse T.C."/>
            <person name="Voolstra C.R."/>
        </authorList>
    </citation>
    <scope>NUCLEOTIDE SEQUENCE [LARGE SCALE GENOMIC DNA]</scope>
    <source>
        <strain evidence="9 10">CCMP2467</strain>
    </source>
</reference>
<organism evidence="9 10">
    <name type="scientific">Symbiodinium microadriaticum</name>
    <name type="common">Dinoflagellate</name>
    <name type="synonym">Zooxanthella microadriatica</name>
    <dbReference type="NCBI Taxonomy" id="2951"/>
    <lineage>
        <taxon>Eukaryota</taxon>
        <taxon>Sar</taxon>
        <taxon>Alveolata</taxon>
        <taxon>Dinophyceae</taxon>
        <taxon>Suessiales</taxon>
        <taxon>Symbiodiniaceae</taxon>
        <taxon>Symbiodinium</taxon>
    </lineage>
</organism>
<dbReference type="GO" id="GO:0030150">
    <property type="term" value="P:protein import into mitochondrial matrix"/>
    <property type="evidence" value="ECO:0007669"/>
    <property type="project" value="InterPro"/>
</dbReference>
<comment type="similarity">
    <text evidence="2">Belongs to the TIM16/PAM16 family.</text>
</comment>
<keyword evidence="6" id="KW-0811">Translocation</keyword>
<dbReference type="PANTHER" id="PTHR12388:SF0">
    <property type="entry name" value="MITOCHONDRIAL IMPORT INNER MEMBRANE TRANSLOCASE SUBUNIT TIM16"/>
    <property type="match status" value="1"/>
</dbReference>
<evidence type="ECO:0000256" key="7">
    <source>
        <dbReference type="ARBA" id="ARBA00023128"/>
    </source>
</evidence>
<dbReference type="AlphaFoldDB" id="A0A1Q9D615"/>
<name>A0A1Q9D615_SYMMI</name>
<evidence type="ECO:0000256" key="2">
    <source>
        <dbReference type="ARBA" id="ARBA00008817"/>
    </source>
</evidence>
<accession>A0A1Q9D615</accession>
<evidence type="ECO:0000313" key="9">
    <source>
        <dbReference type="EMBL" id="OLP90602.1"/>
    </source>
</evidence>
<dbReference type="OrthoDB" id="432704at2759"/>
<dbReference type="InterPro" id="IPR036869">
    <property type="entry name" value="J_dom_sf"/>
</dbReference>
<dbReference type="GO" id="GO:0005744">
    <property type="term" value="C:TIM23 mitochondrial import inner membrane translocase complex"/>
    <property type="evidence" value="ECO:0007669"/>
    <property type="project" value="InterPro"/>
</dbReference>
<gene>
    <name evidence="9" type="primary">timm16</name>
    <name evidence="9" type="ORF">AK812_SmicGene27782</name>
</gene>
<evidence type="ECO:0000256" key="3">
    <source>
        <dbReference type="ARBA" id="ARBA00022448"/>
    </source>
</evidence>